<dbReference type="Pfam" id="PF16521">
    <property type="entry name" value="Myosin-VI_CBD"/>
    <property type="match status" value="1"/>
</dbReference>
<sequence length="163" mass="18550">MNCSLKISIITASNRNIGVNIKEHTSIMKRDDRSKVDLNGWRDTHPGLASMNRPSPATSLQRYFRVPFEKPIGTTDYSTNRALPVDSTGFWYAHFDGSYIARQMELHGRKPALLLLAGRDDEKMCELSLEETRLTHKKGAEILAVDFETLWSRHSGLPYKNNN</sequence>
<protein>
    <submittedName>
        <fullName evidence="3">Myosin VI cargo binding domain-containing protein</fullName>
    </submittedName>
</protein>
<evidence type="ECO:0000259" key="1">
    <source>
        <dbReference type="Pfam" id="PF16521"/>
    </source>
</evidence>
<accession>A0A915CRN2</accession>
<organism evidence="2 3">
    <name type="scientific">Ditylenchus dipsaci</name>
    <dbReference type="NCBI Taxonomy" id="166011"/>
    <lineage>
        <taxon>Eukaryota</taxon>
        <taxon>Metazoa</taxon>
        <taxon>Ecdysozoa</taxon>
        <taxon>Nematoda</taxon>
        <taxon>Chromadorea</taxon>
        <taxon>Rhabditida</taxon>
        <taxon>Tylenchina</taxon>
        <taxon>Tylenchomorpha</taxon>
        <taxon>Sphaerularioidea</taxon>
        <taxon>Anguinidae</taxon>
        <taxon>Anguininae</taxon>
        <taxon>Ditylenchus</taxon>
    </lineage>
</organism>
<proteinExistence type="predicted"/>
<dbReference type="Proteomes" id="UP000887574">
    <property type="component" value="Unplaced"/>
</dbReference>
<dbReference type="InterPro" id="IPR032412">
    <property type="entry name" value="Myosin-VI_CBD"/>
</dbReference>
<keyword evidence="2" id="KW-1185">Reference proteome</keyword>
<dbReference type="WBParaSite" id="jg11887">
    <property type="protein sequence ID" value="jg11887"/>
    <property type="gene ID" value="jg11887"/>
</dbReference>
<name>A0A915CRN2_9BILA</name>
<dbReference type="AlphaFoldDB" id="A0A915CRN2"/>
<reference evidence="3" key="1">
    <citation type="submission" date="2022-11" db="UniProtKB">
        <authorList>
            <consortium name="WormBaseParasite"/>
        </authorList>
    </citation>
    <scope>IDENTIFICATION</scope>
</reference>
<evidence type="ECO:0000313" key="3">
    <source>
        <dbReference type="WBParaSite" id="jg11887"/>
    </source>
</evidence>
<feature type="domain" description="Myosin VI cargo binding" evidence="1">
    <location>
        <begin position="61"/>
        <end position="156"/>
    </location>
</feature>
<evidence type="ECO:0000313" key="2">
    <source>
        <dbReference type="Proteomes" id="UP000887574"/>
    </source>
</evidence>